<proteinExistence type="predicted"/>
<dbReference type="Proteomes" id="UP000007752">
    <property type="component" value="Chromosome 1"/>
</dbReference>
<feature type="region of interest" description="Disordered" evidence="1">
    <location>
        <begin position="85"/>
        <end position="180"/>
    </location>
</feature>
<sequence length="180" mass="20123">MPSSRMVCSQMSIFTFQQSIPVWTGTKILVVGSNRIQRLVEFGTARYQFCSCYGTSREQRWKRKRATTSWIGDFNAIAVWIDATTATRNDEPPPPPGMTSRRRLDFNSAGTGNDEPLPPGVSGSTSASPWCREEILHLRPQVPGRTPPLASRRSRDSFSSASRCRDSTPPGSMSPRRQDR</sequence>
<reference evidence="2" key="1">
    <citation type="journal article" date="2005" name="PLoS Biol.">
        <title>The genomes of Oryza sativa: a history of duplications.</title>
        <authorList>
            <person name="Yu J."/>
            <person name="Wang J."/>
            <person name="Lin W."/>
            <person name="Li S."/>
            <person name="Li H."/>
            <person name="Zhou J."/>
            <person name="Ni P."/>
            <person name="Dong W."/>
            <person name="Hu S."/>
            <person name="Zeng C."/>
            <person name="Zhang J."/>
            <person name="Zhang Y."/>
            <person name="Li R."/>
            <person name="Xu Z."/>
            <person name="Li S."/>
            <person name="Li X."/>
            <person name="Zheng H."/>
            <person name="Cong L."/>
            <person name="Lin L."/>
            <person name="Yin J."/>
            <person name="Geng J."/>
            <person name="Li G."/>
            <person name="Shi J."/>
            <person name="Liu J."/>
            <person name="Lv H."/>
            <person name="Li J."/>
            <person name="Wang J."/>
            <person name="Deng Y."/>
            <person name="Ran L."/>
            <person name="Shi X."/>
            <person name="Wang X."/>
            <person name="Wu Q."/>
            <person name="Li C."/>
            <person name="Ren X."/>
            <person name="Wang J."/>
            <person name="Wang X."/>
            <person name="Li D."/>
            <person name="Liu D."/>
            <person name="Zhang X."/>
            <person name="Ji Z."/>
            <person name="Zhao W."/>
            <person name="Sun Y."/>
            <person name="Zhang Z."/>
            <person name="Bao J."/>
            <person name="Han Y."/>
            <person name="Dong L."/>
            <person name="Ji J."/>
            <person name="Chen P."/>
            <person name="Wu S."/>
            <person name="Liu J."/>
            <person name="Xiao Y."/>
            <person name="Bu D."/>
            <person name="Tan J."/>
            <person name="Yang L."/>
            <person name="Ye C."/>
            <person name="Zhang J."/>
            <person name="Xu J."/>
            <person name="Zhou Y."/>
            <person name="Yu Y."/>
            <person name="Zhang B."/>
            <person name="Zhuang S."/>
            <person name="Wei H."/>
            <person name="Liu B."/>
            <person name="Lei M."/>
            <person name="Yu H."/>
            <person name="Li Y."/>
            <person name="Xu H."/>
            <person name="Wei S."/>
            <person name="He X."/>
            <person name="Fang L."/>
            <person name="Zhang Z."/>
            <person name="Zhang Y."/>
            <person name="Huang X."/>
            <person name="Su Z."/>
            <person name="Tong W."/>
            <person name="Li J."/>
            <person name="Tong Z."/>
            <person name="Li S."/>
            <person name="Ye J."/>
            <person name="Wang L."/>
            <person name="Fang L."/>
            <person name="Lei T."/>
            <person name="Chen C."/>
            <person name="Chen H."/>
            <person name="Xu Z."/>
            <person name="Li H."/>
            <person name="Huang H."/>
            <person name="Zhang F."/>
            <person name="Xu H."/>
            <person name="Li N."/>
            <person name="Zhao C."/>
            <person name="Li S."/>
            <person name="Dong L."/>
            <person name="Huang Y."/>
            <person name="Li L."/>
            <person name="Xi Y."/>
            <person name="Qi Q."/>
            <person name="Li W."/>
            <person name="Zhang B."/>
            <person name="Hu W."/>
            <person name="Zhang Y."/>
            <person name="Tian X."/>
            <person name="Jiao Y."/>
            <person name="Liang X."/>
            <person name="Jin J."/>
            <person name="Gao L."/>
            <person name="Zheng W."/>
            <person name="Hao B."/>
            <person name="Liu S."/>
            <person name="Wang W."/>
            <person name="Yuan L."/>
            <person name="Cao M."/>
            <person name="McDermott J."/>
            <person name="Samudrala R."/>
            <person name="Wang J."/>
            <person name="Wong G.K."/>
            <person name="Yang H."/>
        </authorList>
    </citation>
    <scope>NUCLEOTIDE SEQUENCE [LARGE SCALE GENOMIC DNA]</scope>
</reference>
<organism evidence="2">
    <name type="scientific">Oryza sativa subsp. japonica</name>
    <name type="common">Rice</name>
    <dbReference type="NCBI Taxonomy" id="39947"/>
    <lineage>
        <taxon>Eukaryota</taxon>
        <taxon>Viridiplantae</taxon>
        <taxon>Streptophyta</taxon>
        <taxon>Embryophyta</taxon>
        <taxon>Tracheophyta</taxon>
        <taxon>Spermatophyta</taxon>
        <taxon>Magnoliopsida</taxon>
        <taxon>Liliopsida</taxon>
        <taxon>Poales</taxon>
        <taxon>Poaceae</taxon>
        <taxon>BOP clade</taxon>
        <taxon>Oryzoideae</taxon>
        <taxon>Oryzeae</taxon>
        <taxon>Oryzinae</taxon>
        <taxon>Oryza</taxon>
        <taxon>Oryza sativa</taxon>
    </lineage>
</organism>
<dbReference type="AlphaFoldDB" id="B9EW87"/>
<evidence type="ECO:0000256" key="1">
    <source>
        <dbReference type="SAM" id="MobiDB-lite"/>
    </source>
</evidence>
<gene>
    <name evidence="2" type="ORF">OsJ_01613</name>
</gene>
<dbReference type="EMBL" id="CM000138">
    <property type="protein sequence ID" value="EEE54492.1"/>
    <property type="molecule type" value="Genomic_DNA"/>
</dbReference>
<name>B9EW87_ORYSJ</name>
<accession>B9EW87</accession>
<evidence type="ECO:0000313" key="2">
    <source>
        <dbReference type="EMBL" id="EEE54492.1"/>
    </source>
</evidence>
<reference evidence="2" key="2">
    <citation type="submission" date="2008-12" db="EMBL/GenBank/DDBJ databases">
        <title>Improved gene annotation of the rice (Oryza sativa) genomes.</title>
        <authorList>
            <person name="Wang J."/>
            <person name="Li R."/>
            <person name="Fan W."/>
            <person name="Huang Q."/>
            <person name="Zhang J."/>
            <person name="Zhou Y."/>
            <person name="Hu Y."/>
            <person name="Zi S."/>
            <person name="Li J."/>
            <person name="Ni P."/>
            <person name="Zheng H."/>
            <person name="Zhang Y."/>
            <person name="Zhao M."/>
            <person name="Hao Q."/>
            <person name="McDermott J."/>
            <person name="Samudrala R."/>
            <person name="Kristiansen K."/>
            <person name="Wong G.K.-S."/>
        </authorList>
    </citation>
    <scope>NUCLEOTIDE SEQUENCE</scope>
</reference>
<protein>
    <submittedName>
        <fullName evidence="2">Uncharacterized protein</fullName>
    </submittedName>
</protein>